<gene>
    <name evidence="3" type="ORF">HMPREF9153_1287</name>
</gene>
<name>G4CXN0_9ACTN</name>
<dbReference type="PANTHER" id="PTHR30486:SF6">
    <property type="entry name" value="TYPE IV PILUS RETRACTATION ATPASE PILT"/>
    <property type="match status" value="1"/>
</dbReference>
<sequence length="390" mass="41592">MRMSGNEPDRQLVEQVRRRLAGLGRDWTPMDVAHAILDCGQVASDKTVLAVVEELRRTSTGAGRLEPLLVTDGVTDVLVNGPDQVFIDRGKGLELTDVTFSGPEEVRALAVRLAAAVGRRLDDGNPWVDARLPDGTRVHAVLDVLARPGTCLSLRVPSRRNLSLDDWVAWGSMTPGCRQIVDEILIRKLAFLVTGGTGTGKTTLLSAMLTSLPADQRLVIVEDSREIWIDHPHWVSMEARAANSEGKGSVTLTDLVRQCLRMRPDRIVLGEVRGAELRDLLMALNTGHEGGCGTVHANGVAEVPARLEALAALGGLSRDAASAQITAALHAVIHLERGSSGRRVAEIGVFTDVDGRAVVLPAVRWDADGATSLGAGAGRLSELLGTEVAP</sequence>
<dbReference type="Gene3D" id="3.30.450.380">
    <property type="match status" value="1"/>
</dbReference>
<dbReference type="Gene3D" id="3.40.50.300">
    <property type="entry name" value="P-loop containing nucleotide triphosphate hydrolases"/>
    <property type="match status" value="1"/>
</dbReference>
<dbReference type="Pfam" id="PF00437">
    <property type="entry name" value="T2SSE"/>
    <property type="match status" value="1"/>
</dbReference>
<dbReference type="PANTHER" id="PTHR30486">
    <property type="entry name" value="TWITCHING MOTILITY PROTEIN PILT"/>
    <property type="match status" value="1"/>
</dbReference>
<evidence type="ECO:0000259" key="2">
    <source>
        <dbReference type="Pfam" id="PF00437"/>
    </source>
</evidence>
<dbReference type="PATRIC" id="fig|997355.3.peg.1267"/>
<comment type="similarity">
    <text evidence="1">Belongs to the GSP E family.</text>
</comment>
<dbReference type="SUPFAM" id="SSF52540">
    <property type="entry name" value="P-loop containing nucleoside triphosphate hydrolases"/>
    <property type="match status" value="1"/>
</dbReference>
<evidence type="ECO:0000313" key="3">
    <source>
        <dbReference type="EMBL" id="EGY77744.1"/>
    </source>
</evidence>
<dbReference type="InterPro" id="IPR001482">
    <property type="entry name" value="T2SS/T4SS_dom"/>
</dbReference>
<reference evidence="3 4" key="1">
    <citation type="submission" date="2011-06" db="EMBL/GenBank/DDBJ databases">
        <authorList>
            <person name="Muzny D."/>
            <person name="Qin X."/>
            <person name="Deng J."/>
            <person name="Jiang H."/>
            <person name="Liu Y."/>
            <person name="Qu J."/>
            <person name="Song X.-Z."/>
            <person name="Zhang L."/>
            <person name="Thornton R."/>
            <person name="Coyle M."/>
            <person name="Francisco L."/>
            <person name="Jackson L."/>
            <person name="Javaid M."/>
            <person name="Korchina V."/>
            <person name="Kovar C."/>
            <person name="Mata R."/>
            <person name="Mathew T."/>
            <person name="Ngo R."/>
            <person name="Nguyen L."/>
            <person name="Nguyen N."/>
            <person name="Okwuonu G."/>
            <person name="Ongeri F."/>
            <person name="Pham C."/>
            <person name="Simmons D."/>
            <person name="Wilczek-Boney K."/>
            <person name="Hale W."/>
            <person name="Jakkamsetti A."/>
            <person name="Pham P."/>
            <person name="Ruth R."/>
            <person name="San Lucas F."/>
            <person name="Warren J."/>
            <person name="Zhang J."/>
            <person name="Zhao Z."/>
            <person name="Zhou C."/>
            <person name="Zhu D."/>
            <person name="Lee S."/>
            <person name="Bess C."/>
            <person name="Blankenburg K."/>
            <person name="Forbes L."/>
            <person name="Fu Q."/>
            <person name="Gubbala S."/>
            <person name="Hirani K."/>
            <person name="Jayaseelan J.C."/>
            <person name="Lara F."/>
            <person name="Munidasa M."/>
            <person name="Palculict T."/>
            <person name="Patil S."/>
            <person name="Pu L.-L."/>
            <person name="Saada N."/>
            <person name="Tang L."/>
            <person name="Weissenberger G."/>
            <person name="Zhu Y."/>
            <person name="Hemphill L."/>
            <person name="Shang Y."/>
            <person name="Youmans B."/>
            <person name="Ayvaz T."/>
            <person name="Ross M."/>
            <person name="Santibanez J."/>
            <person name="Aqrawi P."/>
            <person name="Gross S."/>
            <person name="Joshi V."/>
            <person name="Fowler G."/>
            <person name="Nazareth L."/>
            <person name="Reid J."/>
            <person name="Worley K."/>
            <person name="Petrosino J."/>
            <person name="Highlander S."/>
            <person name="Gibbs R."/>
        </authorList>
    </citation>
    <scope>NUCLEOTIDE SEQUENCE [LARGE SCALE GENOMIC DNA]</scope>
    <source>
        <strain evidence="3 4">ATCC 25577</strain>
    </source>
</reference>
<dbReference type="HOGENOM" id="CLU_005379_8_0_11"/>
<proteinExistence type="inferred from homology"/>
<evidence type="ECO:0000256" key="1">
    <source>
        <dbReference type="ARBA" id="ARBA00006611"/>
    </source>
</evidence>
<accession>G4CXN0</accession>
<dbReference type="Proteomes" id="UP000005332">
    <property type="component" value="Unassembled WGS sequence"/>
</dbReference>
<dbReference type="InterPro" id="IPR050921">
    <property type="entry name" value="T4SS_GSP_E_ATPase"/>
</dbReference>
<dbReference type="InterPro" id="IPR027417">
    <property type="entry name" value="P-loop_NTPase"/>
</dbReference>
<dbReference type="NCBIfam" id="TIGR03819">
    <property type="entry name" value="heli_sec_ATPase"/>
    <property type="match status" value="1"/>
</dbReference>
<dbReference type="CDD" id="cd01130">
    <property type="entry name" value="VirB11-like_ATPase"/>
    <property type="match status" value="1"/>
</dbReference>
<comment type="caution">
    <text evidence="3">The sequence shown here is derived from an EMBL/GenBank/DDBJ whole genome shotgun (WGS) entry which is preliminary data.</text>
</comment>
<evidence type="ECO:0000313" key="4">
    <source>
        <dbReference type="Proteomes" id="UP000005332"/>
    </source>
</evidence>
<dbReference type="InterPro" id="IPR022399">
    <property type="entry name" value="TadA-like_ATPase"/>
</dbReference>
<dbReference type="GO" id="GO:0016887">
    <property type="term" value="F:ATP hydrolysis activity"/>
    <property type="evidence" value="ECO:0007669"/>
    <property type="project" value="InterPro"/>
</dbReference>
<keyword evidence="4" id="KW-1185">Reference proteome</keyword>
<dbReference type="EMBL" id="AGBA01000013">
    <property type="protein sequence ID" value="EGY77744.1"/>
    <property type="molecule type" value="Genomic_DNA"/>
</dbReference>
<protein>
    <submittedName>
        <fullName evidence="3">Type II/IV secretion system protein</fullName>
    </submittedName>
</protein>
<dbReference type="AlphaFoldDB" id="G4CXN0"/>
<feature type="domain" description="Bacterial type II secretion system protein E" evidence="2">
    <location>
        <begin position="61"/>
        <end position="337"/>
    </location>
</feature>
<organism evidence="3 4">
    <name type="scientific">Cutibacterium avidum ATCC 25577</name>
    <dbReference type="NCBI Taxonomy" id="997355"/>
    <lineage>
        <taxon>Bacteria</taxon>
        <taxon>Bacillati</taxon>
        <taxon>Actinomycetota</taxon>
        <taxon>Actinomycetes</taxon>
        <taxon>Propionibacteriales</taxon>
        <taxon>Propionibacteriaceae</taxon>
        <taxon>Cutibacterium</taxon>
    </lineage>
</organism>